<dbReference type="STRING" id="1325564.NSJP_2507"/>
<organism evidence="2 3">
    <name type="scientific">Nitrospira japonica</name>
    <dbReference type="NCBI Taxonomy" id="1325564"/>
    <lineage>
        <taxon>Bacteria</taxon>
        <taxon>Pseudomonadati</taxon>
        <taxon>Nitrospirota</taxon>
        <taxon>Nitrospiria</taxon>
        <taxon>Nitrospirales</taxon>
        <taxon>Nitrospiraceae</taxon>
        <taxon>Nitrospira</taxon>
    </lineage>
</organism>
<reference evidence="2 3" key="1">
    <citation type="submission" date="2017-03" db="EMBL/GenBank/DDBJ databases">
        <authorList>
            <person name="Afonso C.L."/>
            <person name="Miller P.J."/>
            <person name="Scott M.A."/>
            <person name="Spackman E."/>
            <person name="Goraichik I."/>
            <person name="Dimitrov K.M."/>
            <person name="Suarez D.L."/>
            <person name="Swayne D.E."/>
        </authorList>
    </citation>
    <scope>NUCLEOTIDE SEQUENCE [LARGE SCALE GENOMIC DNA]</scope>
    <source>
        <strain evidence="2">Genome sequencing of Nitrospira japonica strain NJ11</strain>
    </source>
</reference>
<dbReference type="Gene3D" id="3.30.160.670">
    <property type="match status" value="1"/>
</dbReference>
<evidence type="ECO:0000313" key="2">
    <source>
        <dbReference type="EMBL" id="SLM48679.1"/>
    </source>
</evidence>
<keyword evidence="3" id="KW-1185">Reference proteome</keyword>
<dbReference type="KEGG" id="nja:NSJP_2507"/>
<sequence length="65" mass="7128">MASGSSVTTPTTVVIGTIHVDIYDAKNKQMIWRGTGSDTVSQNPEENTEKIREVASAMFEKFPPK</sequence>
<name>A0A1W1I730_9BACT</name>
<dbReference type="OrthoDB" id="118896at2"/>
<dbReference type="Proteomes" id="UP000192042">
    <property type="component" value="Chromosome I"/>
</dbReference>
<feature type="domain" description="DUF4136" evidence="1">
    <location>
        <begin position="3"/>
        <end position="64"/>
    </location>
</feature>
<dbReference type="Pfam" id="PF13590">
    <property type="entry name" value="DUF4136"/>
    <property type="match status" value="1"/>
</dbReference>
<protein>
    <recommendedName>
        <fullName evidence="1">DUF4136 domain-containing protein</fullName>
    </recommendedName>
</protein>
<gene>
    <name evidence="2" type="ORF">NSJP_2507</name>
</gene>
<dbReference type="EMBL" id="LT828648">
    <property type="protein sequence ID" value="SLM48679.1"/>
    <property type="molecule type" value="Genomic_DNA"/>
</dbReference>
<dbReference type="InterPro" id="IPR025411">
    <property type="entry name" value="DUF4136"/>
</dbReference>
<accession>A0A1W1I730</accession>
<proteinExistence type="predicted"/>
<evidence type="ECO:0000259" key="1">
    <source>
        <dbReference type="Pfam" id="PF13590"/>
    </source>
</evidence>
<evidence type="ECO:0000313" key="3">
    <source>
        <dbReference type="Proteomes" id="UP000192042"/>
    </source>
</evidence>
<dbReference type="AlphaFoldDB" id="A0A1W1I730"/>